<evidence type="ECO:0000313" key="11">
    <source>
        <dbReference type="EMBL" id="MFD1778722.1"/>
    </source>
</evidence>
<dbReference type="EMBL" id="JBHUEK010000010">
    <property type="protein sequence ID" value="MFD1778722.1"/>
    <property type="molecule type" value="Genomic_DNA"/>
</dbReference>
<dbReference type="Gene3D" id="3.40.710.10">
    <property type="entry name" value="DD-peptidase/beta-lactamase superfamily"/>
    <property type="match status" value="1"/>
</dbReference>
<protein>
    <submittedName>
        <fullName evidence="11">D-alanyl-D-alanine carboxypeptidase family protein</fullName>
        <ecNumber evidence="11">3.4.-.-</ecNumber>
    </submittedName>
</protein>
<reference evidence="12" key="1">
    <citation type="journal article" date="2019" name="Int. J. Syst. Evol. Microbiol.">
        <title>The Global Catalogue of Microorganisms (GCM) 10K type strain sequencing project: providing services to taxonomists for standard genome sequencing and annotation.</title>
        <authorList>
            <consortium name="The Broad Institute Genomics Platform"/>
            <consortium name="The Broad Institute Genome Sequencing Center for Infectious Disease"/>
            <person name="Wu L."/>
            <person name="Ma J."/>
        </authorList>
    </citation>
    <scope>NUCLEOTIDE SEQUENCE [LARGE SCALE GENOMIC DNA]</scope>
    <source>
        <strain evidence="12">CCUG 15531</strain>
    </source>
</reference>
<evidence type="ECO:0000256" key="1">
    <source>
        <dbReference type="ARBA" id="ARBA00007164"/>
    </source>
</evidence>
<evidence type="ECO:0000256" key="3">
    <source>
        <dbReference type="ARBA" id="ARBA00022801"/>
    </source>
</evidence>
<keyword evidence="4" id="KW-0133">Cell shape</keyword>
<proteinExistence type="inferred from homology"/>
<evidence type="ECO:0000256" key="5">
    <source>
        <dbReference type="ARBA" id="ARBA00022984"/>
    </source>
</evidence>
<keyword evidence="11" id="KW-0645">Protease</keyword>
<evidence type="ECO:0000256" key="2">
    <source>
        <dbReference type="ARBA" id="ARBA00022729"/>
    </source>
</evidence>
<feature type="chain" id="PRO_5046361700" evidence="9">
    <location>
        <begin position="25"/>
        <end position="391"/>
    </location>
</feature>
<dbReference type="GO" id="GO:0004180">
    <property type="term" value="F:carboxypeptidase activity"/>
    <property type="evidence" value="ECO:0007669"/>
    <property type="project" value="UniProtKB-KW"/>
</dbReference>
<dbReference type="Pfam" id="PF00768">
    <property type="entry name" value="Peptidase_S11"/>
    <property type="match status" value="1"/>
</dbReference>
<evidence type="ECO:0000313" key="12">
    <source>
        <dbReference type="Proteomes" id="UP001597227"/>
    </source>
</evidence>
<dbReference type="InterPro" id="IPR001967">
    <property type="entry name" value="Peptidase_S11_N"/>
</dbReference>
<keyword evidence="2 9" id="KW-0732">Signal</keyword>
<dbReference type="PANTHER" id="PTHR21581">
    <property type="entry name" value="D-ALANYL-D-ALANINE CARBOXYPEPTIDASE"/>
    <property type="match status" value="1"/>
</dbReference>
<dbReference type="Proteomes" id="UP001597227">
    <property type="component" value="Unassembled WGS sequence"/>
</dbReference>
<dbReference type="InterPro" id="IPR012338">
    <property type="entry name" value="Beta-lactam/transpept-like"/>
</dbReference>
<dbReference type="RefSeq" id="WP_388037205.1">
    <property type="nucleotide sequence ID" value="NZ_JBHUEK010000010.1"/>
</dbReference>
<dbReference type="EC" id="3.4.-.-" evidence="11"/>
<dbReference type="InterPro" id="IPR018044">
    <property type="entry name" value="Peptidase_S11"/>
</dbReference>
<dbReference type="PANTHER" id="PTHR21581:SF6">
    <property type="entry name" value="TRAFFICKING PROTEIN PARTICLE COMPLEX SUBUNIT 12"/>
    <property type="match status" value="1"/>
</dbReference>
<comment type="caution">
    <text evidence="11">The sequence shown here is derived from an EMBL/GenBank/DDBJ whole genome shotgun (WGS) entry which is preliminary data.</text>
</comment>
<feature type="domain" description="Peptidase S11 D-alanyl-D-alanine carboxypeptidase A N-terminal" evidence="10">
    <location>
        <begin position="31"/>
        <end position="258"/>
    </location>
</feature>
<feature type="signal peptide" evidence="9">
    <location>
        <begin position="1"/>
        <end position="24"/>
    </location>
</feature>
<evidence type="ECO:0000256" key="6">
    <source>
        <dbReference type="ARBA" id="ARBA00023316"/>
    </source>
</evidence>
<keyword evidence="5" id="KW-0573">Peptidoglycan synthesis</keyword>
<evidence type="ECO:0000256" key="9">
    <source>
        <dbReference type="SAM" id="SignalP"/>
    </source>
</evidence>
<evidence type="ECO:0000259" key="10">
    <source>
        <dbReference type="Pfam" id="PF00768"/>
    </source>
</evidence>
<comment type="similarity">
    <text evidence="1 7">Belongs to the peptidase S11 family.</text>
</comment>
<evidence type="ECO:0000256" key="8">
    <source>
        <dbReference type="SAM" id="Phobius"/>
    </source>
</evidence>
<keyword evidence="8" id="KW-0812">Transmembrane</keyword>
<name>A0ABW4ML45_9BACI</name>
<accession>A0ABW4ML45</accession>
<dbReference type="PRINTS" id="PR00725">
    <property type="entry name" value="DADACBPTASE1"/>
</dbReference>
<keyword evidence="11" id="KW-0121">Carboxypeptidase</keyword>
<gene>
    <name evidence="11" type="ORF">ACFSFW_08585</name>
</gene>
<keyword evidence="3 11" id="KW-0378">Hydrolase</keyword>
<dbReference type="SUPFAM" id="SSF56601">
    <property type="entry name" value="beta-lactamase/transpeptidase-like"/>
    <property type="match status" value="1"/>
</dbReference>
<evidence type="ECO:0000256" key="4">
    <source>
        <dbReference type="ARBA" id="ARBA00022960"/>
    </source>
</evidence>
<keyword evidence="12" id="KW-1185">Reference proteome</keyword>
<evidence type="ECO:0000256" key="7">
    <source>
        <dbReference type="RuleBase" id="RU004016"/>
    </source>
</evidence>
<keyword evidence="6" id="KW-0961">Cell wall biogenesis/degradation</keyword>
<feature type="transmembrane region" description="Helical" evidence="8">
    <location>
        <begin position="362"/>
        <end position="380"/>
    </location>
</feature>
<keyword evidence="8" id="KW-1133">Transmembrane helix</keyword>
<sequence>MKQLYMILVLVVVMAFVAPFQAFAQNSQPIDAPTIKSDAVILLDANTGSILYQKNSDTKLYPASLTKMATAIYAIETGNLDDIVTVSANAYETGGTRVYLEEGEKVTLKHLIQGLLINSGNDAGVAIAEHLDGNVEDFAKSLNSFLQKEVGVKQTHFSNPHGLFDENHYTTAYDLALITKYALENPVFREIFGTKELAWNGESWDTTLYSHHLLLRGEIPYEGITGGKTGFVQESRFTLSTSAEKGEMSLIAIVLKADRNEIAYEDTVELLDYGFENFEVKEVARDTSFIGDKKESYHLSKPLKYTQMKNEEVQIAMNDQGVLQVLGDDGRLLATKQMKMDIPKEALNTRAEINPANINPKVPVPAILMVLFFGVSLVYLRKTIKNIKKST</sequence>
<organism evidence="11 12">
    <name type="scientific">Fredinandcohnia salidurans</name>
    <dbReference type="NCBI Taxonomy" id="2595041"/>
    <lineage>
        <taxon>Bacteria</taxon>
        <taxon>Bacillati</taxon>
        <taxon>Bacillota</taxon>
        <taxon>Bacilli</taxon>
        <taxon>Bacillales</taxon>
        <taxon>Bacillaceae</taxon>
        <taxon>Fredinandcohnia</taxon>
    </lineage>
</organism>
<keyword evidence="8" id="KW-0472">Membrane</keyword>